<evidence type="ECO:0000313" key="3">
    <source>
        <dbReference type="Proteomes" id="UP000664859"/>
    </source>
</evidence>
<feature type="transmembrane region" description="Helical" evidence="1">
    <location>
        <begin position="200"/>
        <end position="221"/>
    </location>
</feature>
<name>A0A835Z1I9_9STRA</name>
<dbReference type="AlphaFoldDB" id="A0A835Z1I9"/>
<feature type="transmembrane region" description="Helical" evidence="1">
    <location>
        <begin position="62"/>
        <end position="83"/>
    </location>
</feature>
<sequence length="340" mass="36744">MGEGAELKELNCSQRTTGWFFSLWLVKDVLRLYVKAFHVVTAGMAAAAISGVWGVAESDGRLKFFGAVFVAVLGCLVVDLLILPPVRSVGRSPTFGGLVRLEQHKESYAFRTLSVLKAILVVIFFVVGIVEMFNSKYTEATLVTSAATTGCAITLRTEFTNQLSSLFSSYSTIDATSSTSAGETGIFVCLKVLDLPVASAFASFMLATLAFAHSQISAYRYDNFTYHGMMKAAETSGVDDFVIHSGSGFFDTSATIMAKLYVIAALRFTPDTFHKLQVLANVKRTKDSAHTHIDSRIVGSLMFPQYQALRAAFCFDNADGVEKDSGASARVADMTLAPEA</sequence>
<feature type="transmembrane region" description="Helical" evidence="1">
    <location>
        <begin position="108"/>
        <end position="130"/>
    </location>
</feature>
<keyword evidence="3" id="KW-1185">Reference proteome</keyword>
<accession>A0A835Z1I9</accession>
<comment type="caution">
    <text evidence="2">The sequence shown here is derived from an EMBL/GenBank/DDBJ whole genome shotgun (WGS) entry which is preliminary data.</text>
</comment>
<protein>
    <submittedName>
        <fullName evidence="2">Uncharacterized protein</fullName>
    </submittedName>
</protein>
<dbReference type="Proteomes" id="UP000664859">
    <property type="component" value="Unassembled WGS sequence"/>
</dbReference>
<reference evidence="2" key="1">
    <citation type="submission" date="2021-02" db="EMBL/GenBank/DDBJ databases">
        <title>First Annotated Genome of the Yellow-green Alga Tribonema minus.</title>
        <authorList>
            <person name="Mahan K.M."/>
        </authorList>
    </citation>
    <scope>NUCLEOTIDE SEQUENCE</scope>
    <source>
        <strain evidence="2">UTEX B ZZ1240</strain>
    </source>
</reference>
<proteinExistence type="predicted"/>
<keyword evidence="1" id="KW-0472">Membrane</keyword>
<evidence type="ECO:0000256" key="1">
    <source>
        <dbReference type="SAM" id="Phobius"/>
    </source>
</evidence>
<gene>
    <name evidence="2" type="ORF">JKP88DRAFT_255039</name>
</gene>
<organism evidence="2 3">
    <name type="scientific">Tribonema minus</name>
    <dbReference type="NCBI Taxonomy" id="303371"/>
    <lineage>
        <taxon>Eukaryota</taxon>
        <taxon>Sar</taxon>
        <taxon>Stramenopiles</taxon>
        <taxon>Ochrophyta</taxon>
        <taxon>PX clade</taxon>
        <taxon>Xanthophyceae</taxon>
        <taxon>Tribonematales</taxon>
        <taxon>Tribonemataceae</taxon>
        <taxon>Tribonema</taxon>
    </lineage>
</organism>
<evidence type="ECO:0000313" key="2">
    <source>
        <dbReference type="EMBL" id="KAG5185221.1"/>
    </source>
</evidence>
<feature type="transmembrane region" description="Helical" evidence="1">
    <location>
        <begin position="32"/>
        <end position="56"/>
    </location>
</feature>
<keyword evidence="1" id="KW-1133">Transmembrane helix</keyword>
<keyword evidence="1" id="KW-0812">Transmembrane</keyword>
<dbReference type="EMBL" id="JAFCMP010000137">
    <property type="protein sequence ID" value="KAG5185221.1"/>
    <property type="molecule type" value="Genomic_DNA"/>
</dbReference>